<dbReference type="PANTHER" id="PTHR43357:SF4">
    <property type="entry name" value="INNER MEMBRANE ABC TRANSPORTER PERMEASE PROTEIN YDCV"/>
    <property type="match status" value="1"/>
</dbReference>
<dbReference type="GO" id="GO:0005886">
    <property type="term" value="C:plasma membrane"/>
    <property type="evidence" value="ECO:0007669"/>
    <property type="project" value="UniProtKB-SubCell"/>
</dbReference>
<organism evidence="10 11">
    <name type="scientific">Actinomadura macrotermitis</name>
    <dbReference type="NCBI Taxonomy" id="2585200"/>
    <lineage>
        <taxon>Bacteria</taxon>
        <taxon>Bacillati</taxon>
        <taxon>Actinomycetota</taxon>
        <taxon>Actinomycetes</taxon>
        <taxon>Streptosporangiales</taxon>
        <taxon>Thermomonosporaceae</taxon>
        <taxon>Actinomadura</taxon>
    </lineage>
</organism>
<keyword evidence="2 8" id="KW-0813">Transport</keyword>
<keyword evidence="7 8" id="KW-0472">Membrane</keyword>
<accession>A0A7K0BYN9</accession>
<comment type="subcellular location">
    <subcellularLocation>
        <location evidence="1">Cell inner membrane</location>
        <topology evidence="1">Multi-pass membrane protein</topology>
    </subcellularLocation>
    <subcellularLocation>
        <location evidence="8">Cell membrane</location>
        <topology evidence="8">Multi-pass membrane protein</topology>
    </subcellularLocation>
</comment>
<keyword evidence="6 8" id="KW-1133">Transmembrane helix</keyword>
<sequence length="265" mass="27503">MLIWTRRGRAALRTAFAALFALVILAPLAVVVLAAFARSWNGVLPGAYTTGHLRESLTDDRLAALLVSLQTALAAGLLAVLVGTWGALAVASAPRLLARVADTLLHLPIAVSSVVVGLSMLVAFNKPPLLLGGTRWIVIAAHTVLVTAFAYSTVSAALKRLDPAYAQVAGSLGAAPPRVLFRIVLPLLMPAMSAAAALSIALSLGEVGATIMVYPPDWRTLPVGVFTLTDRGRVFPAAALTLTLLATALVTLTGLGRLGRRPGAR</sequence>
<dbReference type="GO" id="GO:0055085">
    <property type="term" value="P:transmembrane transport"/>
    <property type="evidence" value="ECO:0007669"/>
    <property type="project" value="InterPro"/>
</dbReference>
<keyword evidence="11" id="KW-1185">Reference proteome</keyword>
<keyword evidence="5 8" id="KW-0812">Transmembrane</keyword>
<dbReference type="InterPro" id="IPR035906">
    <property type="entry name" value="MetI-like_sf"/>
</dbReference>
<name>A0A7K0BYN9_9ACTN</name>
<evidence type="ECO:0000256" key="3">
    <source>
        <dbReference type="ARBA" id="ARBA00022475"/>
    </source>
</evidence>
<feature type="transmembrane region" description="Helical" evidence="8">
    <location>
        <begin position="234"/>
        <end position="255"/>
    </location>
</feature>
<dbReference type="Gene3D" id="1.10.3720.10">
    <property type="entry name" value="MetI-like"/>
    <property type="match status" value="1"/>
</dbReference>
<evidence type="ECO:0000256" key="7">
    <source>
        <dbReference type="ARBA" id="ARBA00023136"/>
    </source>
</evidence>
<protein>
    <submittedName>
        <fullName evidence="10">Putative 2-aminoethylphosphonate transport system permease protein PhnV</fullName>
    </submittedName>
</protein>
<dbReference type="InterPro" id="IPR000515">
    <property type="entry name" value="MetI-like"/>
</dbReference>
<evidence type="ECO:0000259" key="9">
    <source>
        <dbReference type="PROSITE" id="PS50928"/>
    </source>
</evidence>
<dbReference type="AlphaFoldDB" id="A0A7K0BYN9"/>
<feature type="transmembrane region" description="Helical" evidence="8">
    <location>
        <begin position="136"/>
        <end position="158"/>
    </location>
</feature>
<reference evidence="10 11" key="1">
    <citation type="submission" date="2019-10" db="EMBL/GenBank/DDBJ databases">
        <title>Actinomadura rubteroloni sp. nov. and Actinomadura macrotermitis sp. nov., isolated from the gut of fungus growing-termite Macrotermes natalensis.</title>
        <authorList>
            <person name="Benndorf R."/>
            <person name="Martin K."/>
            <person name="Kuefner M."/>
            <person name="De Beer W."/>
            <person name="Kaster A.-K."/>
            <person name="Vollmers J."/>
            <person name="Poulsen M."/>
            <person name="Beemelmanns C."/>
        </authorList>
    </citation>
    <scope>NUCLEOTIDE SEQUENCE [LARGE SCALE GENOMIC DNA]</scope>
    <source>
        <strain evidence="10 11">RB68</strain>
    </source>
</reference>
<dbReference type="OrthoDB" id="4937721at2"/>
<keyword evidence="3" id="KW-1003">Cell membrane</keyword>
<feature type="transmembrane region" description="Helical" evidence="8">
    <location>
        <begin position="103"/>
        <end position="124"/>
    </location>
</feature>
<feature type="domain" description="ABC transmembrane type-1" evidence="9">
    <location>
        <begin position="65"/>
        <end position="253"/>
    </location>
</feature>
<evidence type="ECO:0000256" key="8">
    <source>
        <dbReference type="RuleBase" id="RU363032"/>
    </source>
</evidence>
<dbReference type="PROSITE" id="PS50928">
    <property type="entry name" value="ABC_TM1"/>
    <property type="match status" value="1"/>
</dbReference>
<dbReference type="PANTHER" id="PTHR43357">
    <property type="entry name" value="INNER MEMBRANE ABC TRANSPORTER PERMEASE PROTEIN YDCV"/>
    <property type="match status" value="1"/>
</dbReference>
<dbReference type="CDD" id="cd06261">
    <property type="entry name" value="TM_PBP2"/>
    <property type="match status" value="1"/>
</dbReference>
<dbReference type="SUPFAM" id="SSF161098">
    <property type="entry name" value="MetI-like"/>
    <property type="match status" value="1"/>
</dbReference>
<evidence type="ECO:0000256" key="1">
    <source>
        <dbReference type="ARBA" id="ARBA00004429"/>
    </source>
</evidence>
<evidence type="ECO:0000256" key="5">
    <source>
        <dbReference type="ARBA" id="ARBA00022692"/>
    </source>
</evidence>
<feature type="transmembrane region" description="Helical" evidence="8">
    <location>
        <begin position="62"/>
        <end position="91"/>
    </location>
</feature>
<dbReference type="RefSeq" id="WP_153535478.1">
    <property type="nucleotide sequence ID" value="NZ_WEGH01000003.1"/>
</dbReference>
<dbReference type="Pfam" id="PF00528">
    <property type="entry name" value="BPD_transp_1"/>
    <property type="match status" value="1"/>
</dbReference>
<evidence type="ECO:0000256" key="4">
    <source>
        <dbReference type="ARBA" id="ARBA00022519"/>
    </source>
</evidence>
<comment type="caution">
    <text evidence="10">The sequence shown here is derived from an EMBL/GenBank/DDBJ whole genome shotgun (WGS) entry which is preliminary data.</text>
</comment>
<feature type="transmembrane region" description="Helical" evidence="8">
    <location>
        <begin position="179"/>
        <end position="202"/>
    </location>
</feature>
<evidence type="ECO:0000256" key="2">
    <source>
        <dbReference type="ARBA" id="ARBA00022448"/>
    </source>
</evidence>
<dbReference type="EMBL" id="WEGH01000003">
    <property type="protein sequence ID" value="MQY06300.1"/>
    <property type="molecule type" value="Genomic_DNA"/>
</dbReference>
<comment type="similarity">
    <text evidence="8">Belongs to the binding-protein-dependent transport system permease family.</text>
</comment>
<gene>
    <name evidence="10" type="primary">phnV</name>
    <name evidence="10" type="ORF">ACRB68_43880</name>
</gene>
<evidence type="ECO:0000313" key="10">
    <source>
        <dbReference type="EMBL" id="MQY06300.1"/>
    </source>
</evidence>
<dbReference type="Proteomes" id="UP000487268">
    <property type="component" value="Unassembled WGS sequence"/>
</dbReference>
<keyword evidence="4" id="KW-0997">Cell inner membrane</keyword>
<proteinExistence type="inferred from homology"/>
<evidence type="ECO:0000313" key="11">
    <source>
        <dbReference type="Proteomes" id="UP000487268"/>
    </source>
</evidence>
<evidence type="ECO:0000256" key="6">
    <source>
        <dbReference type="ARBA" id="ARBA00022989"/>
    </source>
</evidence>